<protein>
    <submittedName>
        <fullName evidence="2">Transcriptional regulator</fullName>
    </submittedName>
</protein>
<dbReference type="STRING" id="1842727.RD110_11340"/>
<dbReference type="OrthoDB" id="282744at2"/>
<keyword evidence="3" id="KW-1185">Reference proteome</keyword>
<dbReference type="SMART" id="SM00871">
    <property type="entry name" value="AraC_E_bind"/>
    <property type="match status" value="1"/>
</dbReference>
<dbReference type="AlphaFoldDB" id="A0A1P8JVC3"/>
<feature type="domain" description="AraC effector-binding" evidence="1">
    <location>
        <begin position="1"/>
        <end position="155"/>
    </location>
</feature>
<dbReference type="PANTHER" id="PTHR40055:SF1">
    <property type="entry name" value="TRANSCRIPTIONAL REGULATOR YGIV-RELATED"/>
    <property type="match status" value="1"/>
</dbReference>
<dbReference type="Gene3D" id="3.20.80.10">
    <property type="entry name" value="Regulatory factor, effector binding domain"/>
    <property type="match status" value="1"/>
</dbReference>
<evidence type="ECO:0000313" key="3">
    <source>
        <dbReference type="Proteomes" id="UP000186609"/>
    </source>
</evidence>
<dbReference type="Proteomes" id="UP000186609">
    <property type="component" value="Chromosome"/>
</dbReference>
<dbReference type="SUPFAM" id="SSF55136">
    <property type="entry name" value="Probable bacterial effector-binding domain"/>
    <property type="match status" value="1"/>
</dbReference>
<evidence type="ECO:0000259" key="1">
    <source>
        <dbReference type="SMART" id="SM00871"/>
    </source>
</evidence>
<gene>
    <name evidence="2" type="ORF">RD110_11340</name>
</gene>
<organism evidence="2 3">
    <name type="scientific">Rhodoferax koreensis</name>
    <dbReference type="NCBI Taxonomy" id="1842727"/>
    <lineage>
        <taxon>Bacteria</taxon>
        <taxon>Pseudomonadati</taxon>
        <taxon>Pseudomonadota</taxon>
        <taxon>Betaproteobacteria</taxon>
        <taxon>Burkholderiales</taxon>
        <taxon>Comamonadaceae</taxon>
        <taxon>Rhodoferax</taxon>
    </lineage>
</organism>
<dbReference type="InterPro" id="IPR010499">
    <property type="entry name" value="AraC_E-bd"/>
</dbReference>
<dbReference type="Pfam" id="PF06445">
    <property type="entry name" value="GyrI-like"/>
    <property type="match status" value="1"/>
</dbReference>
<sequence>MSIETKTLPAMHLAYVRHTGPYGSPGIAQQWASFGEWATAQGLMTPRRRMLGISLDNPMTTPPAQCRYDLCIEVDSDFKPEGGIALQDFPGGRYACVPFKGTALAIGPAWMQVFAQWLPQSGLRPTGQPAFEFYDTDFEFDAQTGVFNCELCVPV</sequence>
<dbReference type="KEGG" id="rhy:RD110_11340"/>
<accession>A0A1P8JVC3</accession>
<evidence type="ECO:0000313" key="2">
    <source>
        <dbReference type="EMBL" id="APW37719.1"/>
    </source>
</evidence>
<dbReference type="InterPro" id="IPR011256">
    <property type="entry name" value="Reg_factor_effector_dom_sf"/>
</dbReference>
<dbReference type="EMBL" id="CP019236">
    <property type="protein sequence ID" value="APW37719.1"/>
    <property type="molecule type" value="Genomic_DNA"/>
</dbReference>
<dbReference type="InterPro" id="IPR029442">
    <property type="entry name" value="GyrI-like"/>
</dbReference>
<dbReference type="PANTHER" id="PTHR40055">
    <property type="entry name" value="TRANSCRIPTIONAL REGULATOR YGIV-RELATED"/>
    <property type="match status" value="1"/>
</dbReference>
<name>A0A1P8JVC3_9BURK</name>
<dbReference type="RefSeq" id="WP_076199522.1">
    <property type="nucleotide sequence ID" value="NZ_CP019236.1"/>
</dbReference>
<proteinExistence type="predicted"/>
<dbReference type="InterPro" id="IPR050908">
    <property type="entry name" value="SmbC-like"/>
</dbReference>
<reference evidence="2 3" key="1">
    <citation type="submission" date="2017-01" db="EMBL/GenBank/DDBJ databases">
        <authorList>
            <person name="Mah S.A."/>
            <person name="Swanson W.J."/>
            <person name="Moy G.W."/>
            <person name="Vacquier V.D."/>
        </authorList>
    </citation>
    <scope>NUCLEOTIDE SEQUENCE [LARGE SCALE GENOMIC DNA]</scope>
    <source>
        <strain evidence="2 3">DCY110</strain>
    </source>
</reference>